<sequence>MRIISQTPPLFFLDFNLAEGTTERMKRLGAFGWLCIYCTVQIGWSAEEGVWRVGRCDWKLGGVEKGFSQLNMVASLRSLCLRLFAVLCLVVLMVSAAPVDESEGYLREARAPKAKFIRFGRAGQKFIRFGRGGAYGPGTAFPSDLYYQY</sequence>
<protein>
    <submittedName>
        <fullName evidence="1">(pine wood nematode) hypothetical protein</fullName>
    </submittedName>
</protein>
<comment type="caution">
    <text evidence="1">The sequence shown here is derived from an EMBL/GenBank/DDBJ whole genome shotgun (WGS) entry which is preliminary data.</text>
</comment>
<dbReference type="Proteomes" id="UP000582659">
    <property type="component" value="Unassembled WGS sequence"/>
</dbReference>
<dbReference type="EMBL" id="CAJFCV020000006">
    <property type="protein sequence ID" value="CAG9131260.1"/>
    <property type="molecule type" value="Genomic_DNA"/>
</dbReference>
<accession>A0A7I8X3B9</accession>
<name>A0A7I8X3B9_BURXY</name>
<keyword evidence="2" id="KW-1185">Reference proteome</keyword>
<evidence type="ECO:0000313" key="1">
    <source>
        <dbReference type="EMBL" id="CAD5235077.1"/>
    </source>
</evidence>
<organism evidence="1 2">
    <name type="scientific">Bursaphelenchus xylophilus</name>
    <name type="common">Pinewood nematode worm</name>
    <name type="synonym">Aphelenchoides xylophilus</name>
    <dbReference type="NCBI Taxonomy" id="6326"/>
    <lineage>
        <taxon>Eukaryota</taxon>
        <taxon>Metazoa</taxon>
        <taxon>Ecdysozoa</taxon>
        <taxon>Nematoda</taxon>
        <taxon>Chromadorea</taxon>
        <taxon>Rhabditida</taxon>
        <taxon>Tylenchina</taxon>
        <taxon>Tylenchomorpha</taxon>
        <taxon>Aphelenchoidea</taxon>
        <taxon>Aphelenchoididae</taxon>
        <taxon>Bursaphelenchus</taxon>
    </lineage>
</organism>
<gene>
    <name evidence="1" type="ORF">BXYJ_LOCUS15168</name>
</gene>
<dbReference type="EMBL" id="CAJFDI010000006">
    <property type="protein sequence ID" value="CAD5235077.1"/>
    <property type="molecule type" value="Genomic_DNA"/>
</dbReference>
<dbReference type="AlphaFoldDB" id="A0A7I8X3B9"/>
<dbReference type="Proteomes" id="UP000659654">
    <property type="component" value="Unassembled WGS sequence"/>
</dbReference>
<dbReference type="OrthoDB" id="5865099at2759"/>
<reference evidence="1" key="1">
    <citation type="submission" date="2020-09" db="EMBL/GenBank/DDBJ databases">
        <authorList>
            <person name="Kikuchi T."/>
        </authorList>
    </citation>
    <scope>NUCLEOTIDE SEQUENCE</scope>
    <source>
        <strain evidence="1">Ka4C1</strain>
    </source>
</reference>
<proteinExistence type="predicted"/>
<evidence type="ECO:0000313" key="2">
    <source>
        <dbReference type="Proteomes" id="UP000659654"/>
    </source>
</evidence>